<feature type="domain" description="DUF5716" evidence="1">
    <location>
        <begin position="119"/>
        <end position="409"/>
    </location>
</feature>
<dbReference type="InterPro" id="IPR043770">
    <property type="entry name" value="DUF5716_C"/>
</dbReference>
<dbReference type="STRING" id="39490.ERS852448_00284"/>
<evidence type="ECO:0000313" key="2">
    <source>
        <dbReference type="EMBL" id="CUM74900.1"/>
    </source>
</evidence>
<dbReference type="AlphaFoldDB" id="A0A173RAC8"/>
<dbReference type="EMBL" id="CYYA01000002">
    <property type="protein sequence ID" value="CUM74900.1"/>
    <property type="molecule type" value="Genomic_DNA"/>
</dbReference>
<evidence type="ECO:0000313" key="3">
    <source>
        <dbReference type="Proteomes" id="UP000095492"/>
    </source>
</evidence>
<name>A0A173RAC8_EUBRA</name>
<dbReference type="Proteomes" id="UP000095492">
    <property type="component" value="Unassembled WGS sequence"/>
</dbReference>
<accession>A0A173RAC8</accession>
<proteinExistence type="predicted"/>
<evidence type="ECO:0000259" key="1">
    <source>
        <dbReference type="Pfam" id="PF18980"/>
    </source>
</evidence>
<dbReference type="GeneID" id="97390961"/>
<reference evidence="2 3" key="1">
    <citation type="submission" date="2015-09" db="EMBL/GenBank/DDBJ databases">
        <authorList>
            <consortium name="Pathogen Informatics"/>
        </authorList>
    </citation>
    <scope>NUCLEOTIDE SEQUENCE [LARGE SCALE GENOMIC DNA]</scope>
    <source>
        <strain evidence="2 3">2789STDY5608891</strain>
    </source>
</reference>
<sequence length="428" mass="49871">MEQKKILYMGIDLTDEQAMVSLFGRGMEEPETIMTGASKERYGIPVAMYLADSGHIFYGEEALRRKENPQGDFFDHLYQRALDETESESKFYQGLLRQFVQRLIQLKDRYRFDAQELCVCITVPEITKQVVTVFQWMCKELGLFGEQFFLMDHGESFFGHTYHQEALLWQHDVALFDFSSEHVTFYLLHRRHGAKIQIVTAEKKMWNVPAYVHQDASVKDEFFANIIREAFASHMISAVYFVGDGFDGDWLKESLRVLGGNKRVFLGKNLFTKGACYAGYRYTDASFWGFFYNCDYKMQGEIRMQVQCGEENIEIRLVEAGKNWFASMPEYVLLYDGTPELSVTIGEIGQIHAQTRVFPLTDLPDRPEKTLRFRIRALAENGRKVVLHLEDDGFGELFESSGKVWEFPVTFEPEEKRSLYDRKYRKNS</sequence>
<dbReference type="OrthoDB" id="1918132at2"/>
<dbReference type="Pfam" id="PF18980">
    <property type="entry name" value="DUF5716_C"/>
    <property type="match status" value="1"/>
</dbReference>
<dbReference type="RefSeq" id="WP_022036702.1">
    <property type="nucleotide sequence ID" value="NZ_CAXUGT010000004.1"/>
</dbReference>
<gene>
    <name evidence="2" type="ORF">ERS852448_00284</name>
</gene>
<protein>
    <recommendedName>
        <fullName evidence="1">DUF5716 domain-containing protein</fullName>
    </recommendedName>
</protein>
<organism evidence="2 3">
    <name type="scientific">Eubacterium ramulus</name>
    <dbReference type="NCBI Taxonomy" id="39490"/>
    <lineage>
        <taxon>Bacteria</taxon>
        <taxon>Bacillati</taxon>
        <taxon>Bacillota</taxon>
        <taxon>Clostridia</taxon>
        <taxon>Eubacteriales</taxon>
        <taxon>Eubacteriaceae</taxon>
        <taxon>Eubacterium</taxon>
    </lineage>
</organism>